<keyword evidence="5" id="KW-0406">Ion transport</keyword>
<evidence type="ECO:0000256" key="2">
    <source>
        <dbReference type="ARBA" id="ARBA00022448"/>
    </source>
</evidence>
<dbReference type="PANTHER" id="PTHR18966">
    <property type="entry name" value="IONOTROPIC GLUTAMATE RECEPTOR"/>
    <property type="match status" value="1"/>
</dbReference>
<dbReference type="RefSeq" id="WP_379599860.1">
    <property type="nucleotide sequence ID" value="NZ_JBHRTN010000029.1"/>
</dbReference>
<feature type="transmembrane region" description="Helical" evidence="10">
    <location>
        <begin position="225"/>
        <end position="249"/>
    </location>
</feature>
<feature type="domain" description="Ionotropic glutamate receptor C-terminal" evidence="13">
    <location>
        <begin position="48"/>
        <end position="368"/>
    </location>
</feature>
<evidence type="ECO:0000256" key="9">
    <source>
        <dbReference type="ARBA" id="ARBA00023303"/>
    </source>
</evidence>
<evidence type="ECO:0000256" key="11">
    <source>
        <dbReference type="SAM" id="SignalP"/>
    </source>
</evidence>
<dbReference type="SUPFAM" id="SSF81324">
    <property type="entry name" value="Voltage-gated potassium channels"/>
    <property type="match status" value="1"/>
</dbReference>
<evidence type="ECO:0000256" key="8">
    <source>
        <dbReference type="ARBA" id="ARBA00023180"/>
    </source>
</evidence>
<keyword evidence="11" id="KW-0732">Signal</keyword>
<evidence type="ECO:0000256" key="6">
    <source>
        <dbReference type="ARBA" id="ARBA00023136"/>
    </source>
</evidence>
<dbReference type="EMBL" id="JBHRTN010000029">
    <property type="protein sequence ID" value="MFC3127748.1"/>
    <property type="molecule type" value="Genomic_DNA"/>
</dbReference>
<protein>
    <submittedName>
        <fullName evidence="14">Transporter substrate-binding domain-containing protein</fullName>
    </submittedName>
</protein>
<keyword evidence="15" id="KW-1185">Reference proteome</keyword>
<keyword evidence="3 10" id="KW-0812">Transmembrane</keyword>
<keyword evidence="8" id="KW-0325">Glycoprotein</keyword>
<evidence type="ECO:0000256" key="10">
    <source>
        <dbReference type="SAM" id="Phobius"/>
    </source>
</evidence>
<keyword evidence="2" id="KW-0813">Transport</keyword>
<evidence type="ECO:0000256" key="1">
    <source>
        <dbReference type="ARBA" id="ARBA00004141"/>
    </source>
</evidence>
<evidence type="ECO:0000313" key="14">
    <source>
        <dbReference type="EMBL" id="MFC3127748.1"/>
    </source>
</evidence>
<organism evidence="14 15">
    <name type="scientific">Teichococcus globiformis</name>
    <dbReference type="NCBI Taxonomy" id="2307229"/>
    <lineage>
        <taxon>Bacteria</taxon>
        <taxon>Pseudomonadati</taxon>
        <taxon>Pseudomonadota</taxon>
        <taxon>Alphaproteobacteria</taxon>
        <taxon>Acetobacterales</taxon>
        <taxon>Roseomonadaceae</taxon>
        <taxon>Roseomonas</taxon>
    </lineage>
</organism>
<evidence type="ECO:0000259" key="13">
    <source>
        <dbReference type="SMART" id="SM00079"/>
    </source>
</evidence>
<keyword evidence="6 10" id="KW-0472">Membrane</keyword>
<comment type="caution">
    <text evidence="14">The sequence shown here is derived from an EMBL/GenBank/DDBJ whole genome shotgun (WGS) entry which is preliminary data.</text>
</comment>
<dbReference type="Proteomes" id="UP001595593">
    <property type="component" value="Unassembled WGS sequence"/>
</dbReference>
<dbReference type="Pfam" id="PF00060">
    <property type="entry name" value="Lig_chan"/>
    <property type="match status" value="1"/>
</dbReference>
<evidence type="ECO:0000259" key="12">
    <source>
        <dbReference type="SMART" id="SM00062"/>
    </source>
</evidence>
<feature type="chain" id="PRO_5047420419" evidence="11">
    <location>
        <begin position="35"/>
        <end position="380"/>
    </location>
</feature>
<accession>A0ABV7G873</accession>
<gene>
    <name evidence="14" type="ORF">ACFOD4_22005</name>
</gene>
<reference evidence="15" key="1">
    <citation type="journal article" date="2019" name="Int. J. Syst. Evol. Microbiol.">
        <title>The Global Catalogue of Microorganisms (GCM) 10K type strain sequencing project: providing services to taxonomists for standard genome sequencing and annotation.</title>
        <authorList>
            <consortium name="The Broad Institute Genomics Platform"/>
            <consortium name="The Broad Institute Genome Sequencing Center for Infectious Disease"/>
            <person name="Wu L."/>
            <person name="Ma J."/>
        </authorList>
    </citation>
    <scope>NUCLEOTIDE SEQUENCE [LARGE SCALE GENOMIC DNA]</scope>
    <source>
        <strain evidence="15">KCTC 52094</strain>
    </source>
</reference>
<name>A0ABV7G873_9PROT</name>
<evidence type="ECO:0000256" key="5">
    <source>
        <dbReference type="ARBA" id="ARBA00023065"/>
    </source>
</evidence>
<dbReference type="SMART" id="SM00079">
    <property type="entry name" value="PBPe"/>
    <property type="match status" value="1"/>
</dbReference>
<evidence type="ECO:0000256" key="3">
    <source>
        <dbReference type="ARBA" id="ARBA00022692"/>
    </source>
</evidence>
<dbReference type="Gene3D" id="1.10.287.70">
    <property type="match status" value="1"/>
</dbReference>
<feature type="transmembrane region" description="Helical" evidence="10">
    <location>
        <begin position="160"/>
        <end position="181"/>
    </location>
</feature>
<evidence type="ECO:0000313" key="15">
    <source>
        <dbReference type="Proteomes" id="UP001595593"/>
    </source>
</evidence>
<feature type="signal peptide" evidence="11">
    <location>
        <begin position="1"/>
        <end position="34"/>
    </location>
</feature>
<dbReference type="InterPro" id="IPR001638">
    <property type="entry name" value="Solute-binding_3/MltF_N"/>
</dbReference>
<sequence length="380" mass="41499">MQRRRPRRLAGWAGGLLVRLVVLAMLLPAATAAAQPAPAAPGPLPQRELVIATRNTPPFSMKAASGEWEGISIDLWRRVAQGLGLRFRFVEYDTVQAVIEAVARGEVDAAAAALTVTAARRQIMDFTQPFFATGLGVAVARDNGATAWLPVFRTFLSLSFLQGVLILLGIVLSVGILIWLFERRQNPPYGGRALQGFIAGAWWSAVAMTQAGAAQDGPRSLPGRILAVIWMVASVVTIAVFIAGITSTLTTQRLQGLVRNAADLRTLRVGAVEGSSTIDFLKSQRIAHDGVNRLDLGLRALREGRVDAFVYDRPLMGWTIQQDFPELDLLPITLDSQNYAIALPPENSIRVALDVALLETLRSEWWQQTRFRYLGRDTAP</sequence>
<proteinExistence type="predicted"/>
<dbReference type="InterPro" id="IPR001320">
    <property type="entry name" value="Iontro_rcpt_C"/>
</dbReference>
<dbReference type="InterPro" id="IPR015683">
    <property type="entry name" value="Ionotropic_Glu_rcpt"/>
</dbReference>
<dbReference type="Gene3D" id="3.40.190.10">
    <property type="entry name" value="Periplasmic binding protein-like II"/>
    <property type="match status" value="2"/>
</dbReference>
<evidence type="ECO:0000256" key="7">
    <source>
        <dbReference type="ARBA" id="ARBA00023170"/>
    </source>
</evidence>
<keyword evidence="4 10" id="KW-1133">Transmembrane helix</keyword>
<evidence type="ECO:0000256" key="4">
    <source>
        <dbReference type="ARBA" id="ARBA00022989"/>
    </source>
</evidence>
<comment type="subcellular location">
    <subcellularLocation>
        <location evidence="1">Membrane</location>
        <topology evidence="1">Multi-pass membrane protein</topology>
    </subcellularLocation>
</comment>
<dbReference type="Pfam" id="PF00497">
    <property type="entry name" value="SBP_bac_3"/>
    <property type="match status" value="1"/>
</dbReference>
<dbReference type="SMART" id="SM00062">
    <property type="entry name" value="PBPb"/>
    <property type="match status" value="1"/>
</dbReference>
<feature type="transmembrane region" description="Helical" evidence="10">
    <location>
        <begin position="193"/>
        <end position="213"/>
    </location>
</feature>
<keyword evidence="7" id="KW-0675">Receptor</keyword>
<dbReference type="SUPFAM" id="SSF53850">
    <property type="entry name" value="Periplasmic binding protein-like II"/>
    <property type="match status" value="1"/>
</dbReference>
<feature type="domain" description="Solute-binding protein family 3/N-terminal" evidence="12">
    <location>
        <begin position="48"/>
        <end position="377"/>
    </location>
</feature>
<keyword evidence="9" id="KW-0407">Ion channel</keyword>